<feature type="region of interest" description="Disordered" evidence="1">
    <location>
        <begin position="1"/>
        <end position="124"/>
    </location>
</feature>
<keyword evidence="3" id="KW-1185">Reference proteome</keyword>
<evidence type="ECO:0000313" key="2">
    <source>
        <dbReference type="EMBL" id="RCH78410.1"/>
    </source>
</evidence>
<organism evidence="2 3">
    <name type="scientific">Rhizopus stolonifer</name>
    <name type="common">Rhizopus nigricans</name>
    <dbReference type="NCBI Taxonomy" id="4846"/>
    <lineage>
        <taxon>Eukaryota</taxon>
        <taxon>Fungi</taxon>
        <taxon>Fungi incertae sedis</taxon>
        <taxon>Mucoromycota</taxon>
        <taxon>Mucoromycotina</taxon>
        <taxon>Mucoromycetes</taxon>
        <taxon>Mucorales</taxon>
        <taxon>Mucorineae</taxon>
        <taxon>Rhizopodaceae</taxon>
        <taxon>Rhizopus</taxon>
    </lineage>
</organism>
<feature type="compositionally biased region" description="Basic residues" evidence="1">
    <location>
        <begin position="95"/>
        <end position="104"/>
    </location>
</feature>
<sequence length="285" mass="32119">MSFANTTNTPLKRRKRLLSTHRPSISSDEPRLPQKKKKRQLSKPSSDANLQITTSLPNPSSPSPPPTAITPSPTKRSIRASSEAIAKREKERQTTRIKRKRKLNSQKVVLPPSEDLEDTGDMSYMDYLNSSSQLQISQPQETPLKPAIVMGVPTKQNKIRLVSSPSPSPRPLQKKQQKKNTLDLSHHSILPDSSYIAHLPNKSQKSSVNDDMETIDDNQSNLTLDDEESNPCSPSVFFDAINDFEDMSLSEDQREKILGYEQDQSNEDTQQSSGGFWQMLFRPFS</sequence>
<feature type="region of interest" description="Disordered" evidence="1">
    <location>
        <begin position="252"/>
        <end position="276"/>
    </location>
</feature>
<evidence type="ECO:0000256" key="1">
    <source>
        <dbReference type="SAM" id="MobiDB-lite"/>
    </source>
</evidence>
<protein>
    <submittedName>
        <fullName evidence="2">Uncharacterized protein</fullName>
    </submittedName>
</protein>
<dbReference type="OrthoDB" id="2284034at2759"/>
<feature type="compositionally biased region" description="Basic and acidic residues" evidence="1">
    <location>
        <begin position="85"/>
        <end position="94"/>
    </location>
</feature>
<feature type="compositionally biased region" description="Polar residues" evidence="1">
    <location>
        <begin position="1"/>
        <end position="10"/>
    </location>
</feature>
<dbReference type="EMBL" id="PJQM01007267">
    <property type="protein sequence ID" value="RCH78410.1"/>
    <property type="molecule type" value="Genomic_DNA"/>
</dbReference>
<comment type="caution">
    <text evidence="2">The sequence shown here is derived from an EMBL/GenBank/DDBJ whole genome shotgun (WGS) entry which is preliminary data.</text>
</comment>
<dbReference type="AlphaFoldDB" id="A0A367IL70"/>
<proteinExistence type="predicted"/>
<name>A0A367IL70_RHIST</name>
<dbReference type="Proteomes" id="UP000253551">
    <property type="component" value="Unassembled WGS sequence"/>
</dbReference>
<gene>
    <name evidence="2" type="ORF">CU098_005521</name>
</gene>
<accession>A0A367IL70</accession>
<feature type="compositionally biased region" description="Polar residues" evidence="1">
    <location>
        <begin position="42"/>
        <end position="52"/>
    </location>
</feature>
<evidence type="ECO:0000313" key="3">
    <source>
        <dbReference type="Proteomes" id="UP000253551"/>
    </source>
</evidence>
<reference evidence="2 3" key="1">
    <citation type="journal article" date="2018" name="G3 (Bethesda)">
        <title>Phylogenetic and Phylogenomic Definition of Rhizopus Species.</title>
        <authorList>
            <person name="Gryganskyi A.P."/>
            <person name="Golan J."/>
            <person name="Dolatabadi S."/>
            <person name="Mondo S."/>
            <person name="Robb S."/>
            <person name="Idnurm A."/>
            <person name="Muszewska A."/>
            <person name="Steczkiewicz K."/>
            <person name="Masonjones S."/>
            <person name="Liao H.L."/>
            <person name="Gajdeczka M.T."/>
            <person name="Anike F."/>
            <person name="Vuek A."/>
            <person name="Anishchenko I.M."/>
            <person name="Voigt K."/>
            <person name="de Hoog G.S."/>
            <person name="Smith M.E."/>
            <person name="Heitman J."/>
            <person name="Vilgalys R."/>
            <person name="Stajich J.E."/>
        </authorList>
    </citation>
    <scope>NUCLEOTIDE SEQUENCE [LARGE SCALE GENOMIC DNA]</scope>
    <source>
        <strain evidence="2 3">LSU 92-RS-03</strain>
    </source>
</reference>
<feature type="region of interest" description="Disordered" evidence="1">
    <location>
        <begin position="155"/>
        <end position="232"/>
    </location>
</feature>
<feature type="compositionally biased region" description="Pro residues" evidence="1">
    <location>
        <begin position="59"/>
        <end position="68"/>
    </location>
</feature>